<dbReference type="AlphaFoldDB" id="A0ABD0NX62"/>
<name>A0ABD0NX62_CIRMR</name>
<gene>
    <name evidence="1" type="ORF">M9458_037679</name>
</gene>
<reference evidence="1 2" key="1">
    <citation type="submission" date="2024-05" db="EMBL/GenBank/DDBJ databases">
        <title>Genome sequencing and assembly of Indian major carp, Cirrhinus mrigala (Hamilton, 1822).</title>
        <authorList>
            <person name="Mohindra V."/>
            <person name="Chowdhury L.M."/>
            <person name="Lal K."/>
            <person name="Jena J.K."/>
        </authorList>
    </citation>
    <scope>NUCLEOTIDE SEQUENCE [LARGE SCALE GENOMIC DNA]</scope>
    <source>
        <strain evidence="1">CM1030</strain>
        <tissue evidence="1">Blood</tissue>
    </source>
</reference>
<keyword evidence="2" id="KW-1185">Reference proteome</keyword>
<evidence type="ECO:0000313" key="1">
    <source>
        <dbReference type="EMBL" id="KAL0165835.1"/>
    </source>
</evidence>
<comment type="caution">
    <text evidence="1">The sequence shown here is derived from an EMBL/GenBank/DDBJ whole genome shotgun (WGS) entry which is preliminary data.</text>
</comment>
<sequence length="260" mass="30983">SVTIKDRKRLKHVRQSKELDQNIELAKQALVNIAKEYPLNITELNTLEYVAAAVIADEMRDTPKGVRKELLWKRRLQQKVDQHCRILSIFSYLMLGVTSRHVYKQIRRILRLARKDHSKLEEFTKDIKIKLQARAQWRQRYKKRQQQFYQNKLFIEDTKKIYQLLNKQQNSTSEPPSQPAVETFWHSILEDNVKHNNGALWIKDKEKANQRVTPQAWTELTLTNVLKVIKRAQNWKSNGLDKNFWLKSFNALHQQLTRAM</sequence>
<organism evidence="1 2">
    <name type="scientific">Cirrhinus mrigala</name>
    <name type="common">Mrigala</name>
    <dbReference type="NCBI Taxonomy" id="683832"/>
    <lineage>
        <taxon>Eukaryota</taxon>
        <taxon>Metazoa</taxon>
        <taxon>Chordata</taxon>
        <taxon>Craniata</taxon>
        <taxon>Vertebrata</taxon>
        <taxon>Euteleostomi</taxon>
        <taxon>Actinopterygii</taxon>
        <taxon>Neopterygii</taxon>
        <taxon>Teleostei</taxon>
        <taxon>Ostariophysi</taxon>
        <taxon>Cypriniformes</taxon>
        <taxon>Cyprinidae</taxon>
        <taxon>Labeoninae</taxon>
        <taxon>Labeonini</taxon>
        <taxon>Cirrhinus</taxon>
    </lineage>
</organism>
<protein>
    <submittedName>
        <fullName evidence="1">Uncharacterized protein</fullName>
    </submittedName>
</protein>
<feature type="non-terminal residue" evidence="1">
    <location>
        <position position="1"/>
    </location>
</feature>
<dbReference type="Proteomes" id="UP001529510">
    <property type="component" value="Unassembled WGS sequence"/>
</dbReference>
<accession>A0ABD0NX62</accession>
<dbReference type="EMBL" id="JAMKFB020000019">
    <property type="protein sequence ID" value="KAL0165835.1"/>
    <property type="molecule type" value="Genomic_DNA"/>
</dbReference>
<proteinExistence type="predicted"/>
<feature type="non-terminal residue" evidence="1">
    <location>
        <position position="260"/>
    </location>
</feature>
<evidence type="ECO:0000313" key="2">
    <source>
        <dbReference type="Proteomes" id="UP001529510"/>
    </source>
</evidence>